<dbReference type="NCBIfam" id="NF001299">
    <property type="entry name" value="PRK00241.1"/>
    <property type="match status" value="1"/>
</dbReference>
<comment type="similarity">
    <text evidence="3">Belongs to the Nudix hydrolase family. NudC subfamily.</text>
</comment>
<keyword evidence="13" id="KW-1185">Reference proteome</keyword>
<accession>A0ABS5JWH5</accession>
<dbReference type="PROSITE" id="PS51462">
    <property type="entry name" value="NUDIX"/>
    <property type="match status" value="1"/>
</dbReference>
<evidence type="ECO:0000256" key="5">
    <source>
        <dbReference type="ARBA" id="ARBA00022723"/>
    </source>
</evidence>
<dbReference type="InterPro" id="IPR000086">
    <property type="entry name" value="NUDIX_hydrolase_dom"/>
</dbReference>
<dbReference type="CDD" id="cd03429">
    <property type="entry name" value="NUDIX_NADH_pyrophosphatase_Nudt13"/>
    <property type="match status" value="1"/>
</dbReference>
<organism evidence="12 13">
    <name type="scientific">Carboxylicivirga linearis</name>
    <dbReference type="NCBI Taxonomy" id="1628157"/>
    <lineage>
        <taxon>Bacteria</taxon>
        <taxon>Pseudomonadati</taxon>
        <taxon>Bacteroidota</taxon>
        <taxon>Bacteroidia</taxon>
        <taxon>Marinilabiliales</taxon>
        <taxon>Marinilabiliaceae</taxon>
        <taxon>Carboxylicivirga</taxon>
    </lineage>
</organism>
<comment type="catalytic activity">
    <reaction evidence="9">
        <text>a 5'-end NAD(+)-phospho-ribonucleoside in mRNA + H2O = a 5'-end phospho-adenosine-phospho-ribonucleoside in mRNA + beta-nicotinamide D-ribonucleotide + 2 H(+)</text>
        <dbReference type="Rhea" id="RHEA:60876"/>
        <dbReference type="Rhea" id="RHEA-COMP:15698"/>
        <dbReference type="Rhea" id="RHEA-COMP:15719"/>
        <dbReference type="ChEBI" id="CHEBI:14649"/>
        <dbReference type="ChEBI" id="CHEBI:15377"/>
        <dbReference type="ChEBI" id="CHEBI:15378"/>
        <dbReference type="ChEBI" id="CHEBI:144029"/>
        <dbReference type="ChEBI" id="CHEBI:144051"/>
    </reaction>
    <physiologicalReaction direction="left-to-right" evidence="9">
        <dbReference type="Rhea" id="RHEA:60877"/>
    </physiologicalReaction>
</comment>
<evidence type="ECO:0000256" key="6">
    <source>
        <dbReference type="ARBA" id="ARBA00022801"/>
    </source>
</evidence>
<evidence type="ECO:0000256" key="2">
    <source>
        <dbReference type="ARBA" id="ARBA00001947"/>
    </source>
</evidence>
<dbReference type="EMBL" id="JAGUCO010000009">
    <property type="protein sequence ID" value="MBS2099228.1"/>
    <property type="molecule type" value="Genomic_DNA"/>
</dbReference>
<evidence type="ECO:0000256" key="10">
    <source>
        <dbReference type="RuleBase" id="RU003476"/>
    </source>
</evidence>
<dbReference type="PROSITE" id="PS00893">
    <property type="entry name" value="NUDIX_BOX"/>
    <property type="match status" value="1"/>
</dbReference>
<dbReference type="Pfam" id="PF09297">
    <property type="entry name" value="Zn_ribbon_NUD"/>
    <property type="match status" value="1"/>
</dbReference>
<dbReference type="GO" id="GO:0016787">
    <property type="term" value="F:hydrolase activity"/>
    <property type="evidence" value="ECO:0007669"/>
    <property type="project" value="UniProtKB-KW"/>
</dbReference>
<evidence type="ECO:0000256" key="1">
    <source>
        <dbReference type="ARBA" id="ARBA00001946"/>
    </source>
</evidence>
<comment type="cofactor">
    <cofactor evidence="1">
        <name>Mg(2+)</name>
        <dbReference type="ChEBI" id="CHEBI:18420"/>
    </cofactor>
</comment>
<dbReference type="Gene3D" id="3.90.79.10">
    <property type="entry name" value="Nucleoside Triphosphate Pyrophosphohydrolase"/>
    <property type="match status" value="1"/>
</dbReference>
<evidence type="ECO:0000256" key="9">
    <source>
        <dbReference type="ARBA" id="ARBA00023679"/>
    </source>
</evidence>
<dbReference type="PANTHER" id="PTHR42904">
    <property type="entry name" value="NUDIX HYDROLASE, NUDC SUBFAMILY"/>
    <property type="match status" value="1"/>
</dbReference>
<dbReference type="Proteomes" id="UP000708576">
    <property type="component" value="Unassembled WGS sequence"/>
</dbReference>
<sequence length="274" mass="31938">MIQDIFPHTFKNEFLPNQQIQEEDYVFCFHQNNVLLKKNGDEFEIPLKKDIGTVDSTVFLFILNEKPCFWIIDEIALPSNEFVYHDVTSYQSFQQKELDWSTMVAMQLKNWYERNRYCGKCGTPTTMREEERALVCSSCKHTVYPQIAPAIIVAIFCNDKLLLAHNTNFPEGFYSLVAGYVDVGESIEDAVRREVREEVGIQIKNIRYYKSQPWPYSGSMMIGFLADADEGQIIKVDNKEIEHADWYSRDNLPNHPHTRSIAGEIIEKFVNREL</sequence>
<dbReference type="InterPro" id="IPR015797">
    <property type="entry name" value="NUDIX_hydrolase-like_dom_sf"/>
</dbReference>
<evidence type="ECO:0000313" key="12">
    <source>
        <dbReference type="EMBL" id="MBS2099228.1"/>
    </source>
</evidence>
<evidence type="ECO:0000256" key="7">
    <source>
        <dbReference type="ARBA" id="ARBA00022842"/>
    </source>
</evidence>
<dbReference type="SUPFAM" id="SSF55811">
    <property type="entry name" value="Nudix"/>
    <property type="match status" value="1"/>
</dbReference>
<comment type="caution">
    <text evidence="12">The sequence shown here is derived from an EMBL/GenBank/DDBJ whole genome shotgun (WGS) entry which is preliminary data.</text>
</comment>
<dbReference type="PRINTS" id="PR00502">
    <property type="entry name" value="NUDIXFAMILY"/>
</dbReference>
<keyword evidence="5" id="KW-0479">Metal-binding</keyword>
<protein>
    <recommendedName>
        <fullName evidence="4">NAD(+) diphosphatase</fullName>
        <ecNumber evidence="4">3.6.1.22</ecNumber>
    </recommendedName>
</protein>
<dbReference type="EC" id="3.6.1.22" evidence="4"/>
<dbReference type="RefSeq" id="WP_212216473.1">
    <property type="nucleotide sequence ID" value="NZ_JAGUCO010000009.1"/>
</dbReference>
<keyword evidence="8" id="KW-0520">NAD</keyword>
<dbReference type="Pfam" id="PF00293">
    <property type="entry name" value="NUDIX"/>
    <property type="match status" value="1"/>
</dbReference>
<dbReference type="InterPro" id="IPR050241">
    <property type="entry name" value="NAD-cap_RNA_hydrolase_NudC"/>
</dbReference>
<keyword evidence="7" id="KW-0460">Magnesium</keyword>
<dbReference type="InterPro" id="IPR015376">
    <property type="entry name" value="Znr_NADH_PPase"/>
</dbReference>
<proteinExistence type="inferred from homology"/>
<dbReference type="InterPro" id="IPR020476">
    <property type="entry name" value="Nudix_hydrolase"/>
</dbReference>
<evidence type="ECO:0000256" key="3">
    <source>
        <dbReference type="ARBA" id="ARBA00009595"/>
    </source>
</evidence>
<evidence type="ECO:0000259" key="11">
    <source>
        <dbReference type="PROSITE" id="PS51462"/>
    </source>
</evidence>
<evidence type="ECO:0000256" key="4">
    <source>
        <dbReference type="ARBA" id="ARBA00012381"/>
    </source>
</evidence>
<keyword evidence="6 10" id="KW-0378">Hydrolase</keyword>
<reference evidence="12 13" key="1">
    <citation type="journal article" date="2015" name="Int. J. Syst. Evol. Microbiol.">
        <title>Carboxylicivirga linearis sp. nov., isolated from a sea cucumber culture pond.</title>
        <authorList>
            <person name="Wang F.Q."/>
            <person name="Zhou Y.X."/>
            <person name="Lin X.Z."/>
            <person name="Chen G.J."/>
            <person name="Du Z.J."/>
        </authorList>
    </citation>
    <scope>NUCLEOTIDE SEQUENCE [LARGE SCALE GENOMIC DNA]</scope>
    <source>
        <strain evidence="12 13">FB218</strain>
    </source>
</reference>
<name>A0ABS5JWH5_9BACT</name>
<feature type="domain" description="Nudix hydrolase" evidence="11">
    <location>
        <begin position="146"/>
        <end position="269"/>
    </location>
</feature>
<dbReference type="InterPro" id="IPR020084">
    <property type="entry name" value="NUDIX_hydrolase_CS"/>
</dbReference>
<comment type="cofactor">
    <cofactor evidence="2">
        <name>Zn(2+)</name>
        <dbReference type="ChEBI" id="CHEBI:29105"/>
    </cofactor>
</comment>
<evidence type="ECO:0000313" key="13">
    <source>
        <dbReference type="Proteomes" id="UP000708576"/>
    </source>
</evidence>
<gene>
    <name evidence="12" type="primary">nudC</name>
    <name evidence="12" type="ORF">KEM10_13125</name>
</gene>
<dbReference type="Gene3D" id="3.90.79.20">
    <property type="match status" value="1"/>
</dbReference>
<evidence type="ECO:0000256" key="8">
    <source>
        <dbReference type="ARBA" id="ARBA00023027"/>
    </source>
</evidence>
<dbReference type="PANTHER" id="PTHR42904:SF6">
    <property type="entry name" value="NAD-CAPPED RNA HYDROLASE NUDT12"/>
    <property type="match status" value="1"/>
</dbReference>
<dbReference type="InterPro" id="IPR049734">
    <property type="entry name" value="NudC-like_C"/>
</dbReference>